<dbReference type="RefSeq" id="WP_203878458.1">
    <property type="nucleotide sequence ID" value="NZ_BOOK01000047.1"/>
</dbReference>
<feature type="transmembrane region" description="Helical" evidence="1">
    <location>
        <begin position="75"/>
        <end position="95"/>
    </location>
</feature>
<organism evidence="4 5">
    <name type="scientific">Planobispora takensis</name>
    <dbReference type="NCBI Taxonomy" id="1367882"/>
    <lineage>
        <taxon>Bacteria</taxon>
        <taxon>Bacillati</taxon>
        <taxon>Actinomycetota</taxon>
        <taxon>Actinomycetes</taxon>
        <taxon>Streptosporangiales</taxon>
        <taxon>Streptosporangiaceae</taxon>
        <taxon>Planobispora</taxon>
    </lineage>
</organism>
<dbReference type="CDD" id="cd01949">
    <property type="entry name" value="GGDEF"/>
    <property type="match status" value="1"/>
</dbReference>
<keyword evidence="1" id="KW-0812">Transmembrane</keyword>
<feature type="domain" description="EAL" evidence="2">
    <location>
        <begin position="525"/>
        <end position="783"/>
    </location>
</feature>
<evidence type="ECO:0000259" key="3">
    <source>
        <dbReference type="PROSITE" id="PS50887"/>
    </source>
</evidence>
<dbReference type="InterPro" id="IPR001633">
    <property type="entry name" value="EAL_dom"/>
</dbReference>
<evidence type="ECO:0000256" key="1">
    <source>
        <dbReference type="SAM" id="Phobius"/>
    </source>
</evidence>
<protein>
    <recommendedName>
        <fullName evidence="6">Diguanylate cyclase/phosphodiesterase</fullName>
    </recommendedName>
</protein>
<keyword evidence="5" id="KW-1185">Reference proteome</keyword>
<feature type="transmembrane region" description="Helical" evidence="1">
    <location>
        <begin position="107"/>
        <end position="126"/>
    </location>
</feature>
<dbReference type="Gene3D" id="3.30.70.270">
    <property type="match status" value="1"/>
</dbReference>
<dbReference type="CDD" id="cd01948">
    <property type="entry name" value="EAL"/>
    <property type="match status" value="1"/>
</dbReference>
<dbReference type="Pfam" id="PF00563">
    <property type="entry name" value="EAL"/>
    <property type="match status" value="1"/>
</dbReference>
<dbReference type="Proteomes" id="UP000634476">
    <property type="component" value="Unassembled WGS sequence"/>
</dbReference>
<feature type="transmembrane region" description="Helical" evidence="1">
    <location>
        <begin position="43"/>
        <end position="63"/>
    </location>
</feature>
<evidence type="ECO:0000313" key="4">
    <source>
        <dbReference type="EMBL" id="GII04196.1"/>
    </source>
</evidence>
<comment type="caution">
    <text evidence="4">The sequence shown here is derived from an EMBL/GenBank/DDBJ whole genome shotgun (WGS) entry which is preliminary data.</text>
</comment>
<dbReference type="InterPro" id="IPR035919">
    <property type="entry name" value="EAL_sf"/>
</dbReference>
<dbReference type="Pfam" id="PF00990">
    <property type="entry name" value="GGDEF"/>
    <property type="match status" value="1"/>
</dbReference>
<dbReference type="InterPro" id="IPR052155">
    <property type="entry name" value="Biofilm_reg_signaling"/>
</dbReference>
<dbReference type="PANTHER" id="PTHR44757:SF2">
    <property type="entry name" value="BIOFILM ARCHITECTURE MAINTENANCE PROTEIN MBAA"/>
    <property type="match status" value="1"/>
</dbReference>
<dbReference type="AlphaFoldDB" id="A0A8J3WVW4"/>
<proteinExistence type="predicted"/>
<evidence type="ECO:0008006" key="6">
    <source>
        <dbReference type="Google" id="ProtNLM"/>
    </source>
</evidence>
<evidence type="ECO:0000259" key="2">
    <source>
        <dbReference type="PROSITE" id="PS50883"/>
    </source>
</evidence>
<keyword evidence="1" id="KW-0472">Membrane</keyword>
<feature type="transmembrane region" description="Helical" evidence="1">
    <location>
        <begin position="270"/>
        <end position="289"/>
    </location>
</feature>
<dbReference type="FunFam" id="3.30.70.270:FF:000001">
    <property type="entry name" value="Diguanylate cyclase domain protein"/>
    <property type="match status" value="1"/>
</dbReference>
<dbReference type="Gene3D" id="3.20.20.450">
    <property type="entry name" value="EAL domain"/>
    <property type="match status" value="1"/>
</dbReference>
<accession>A0A8J3WVW4</accession>
<dbReference type="PANTHER" id="PTHR44757">
    <property type="entry name" value="DIGUANYLATE CYCLASE DGCP"/>
    <property type="match status" value="1"/>
</dbReference>
<feature type="transmembrane region" description="Helical" evidence="1">
    <location>
        <begin position="167"/>
        <end position="188"/>
    </location>
</feature>
<feature type="transmembrane region" description="Helical" evidence="1">
    <location>
        <begin position="236"/>
        <end position="258"/>
    </location>
</feature>
<dbReference type="SMART" id="SM00052">
    <property type="entry name" value="EAL"/>
    <property type="match status" value="1"/>
</dbReference>
<evidence type="ECO:0000313" key="5">
    <source>
        <dbReference type="Proteomes" id="UP000634476"/>
    </source>
</evidence>
<dbReference type="InterPro" id="IPR043128">
    <property type="entry name" value="Rev_trsase/Diguanyl_cyclase"/>
</dbReference>
<dbReference type="PROSITE" id="PS50883">
    <property type="entry name" value="EAL"/>
    <property type="match status" value="1"/>
</dbReference>
<dbReference type="InterPro" id="IPR000160">
    <property type="entry name" value="GGDEF_dom"/>
</dbReference>
<dbReference type="InterPro" id="IPR029787">
    <property type="entry name" value="Nucleotide_cyclase"/>
</dbReference>
<gene>
    <name evidence="4" type="ORF">Pta02_62040</name>
</gene>
<dbReference type="SUPFAM" id="SSF141868">
    <property type="entry name" value="EAL domain-like"/>
    <property type="match status" value="1"/>
</dbReference>
<dbReference type="NCBIfam" id="TIGR00254">
    <property type="entry name" value="GGDEF"/>
    <property type="match status" value="1"/>
</dbReference>
<dbReference type="SUPFAM" id="SSF55073">
    <property type="entry name" value="Nucleotide cyclase"/>
    <property type="match status" value="1"/>
</dbReference>
<reference evidence="4" key="1">
    <citation type="submission" date="2021-01" db="EMBL/GenBank/DDBJ databases">
        <title>Whole genome shotgun sequence of Planobispora takensis NBRC 109077.</title>
        <authorList>
            <person name="Komaki H."/>
            <person name="Tamura T."/>
        </authorList>
    </citation>
    <scope>NUCLEOTIDE SEQUENCE</scope>
    <source>
        <strain evidence="4">NBRC 109077</strain>
    </source>
</reference>
<feature type="transmembrane region" description="Helical" evidence="1">
    <location>
        <begin position="138"/>
        <end position="161"/>
    </location>
</feature>
<keyword evidence="1" id="KW-1133">Transmembrane helix</keyword>
<dbReference type="SMART" id="SM00267">
    <property type="entry name" value="GGDEF"/>
    <property type="match status" value="1"/>
</dbReference>
<feature type="domain" description="GGDEF" evidence="3">
    <location>
        <begin position="386"/>
        <end position="516"/>
    </location>
</feature>
<feature type="transmembrane region" description="Helical" evidence="1">
    <location>
        <begin position="309"/>
        <end position="333"/>
    </location>
</feature>
<dbReference type="EMBL" id="BOOK01000047">
    <property type="protein sequence ID" value="GII04196.1"/>
    <property type="molecule type" value="Genomic_DNA"/>
</dbReference>
<feature type="transmembrane region" description="Helical" evidence="1">
    <location>
        <begin position="200"/>
        <end position="220"/>
    </location>
</feature>
<sequence length="788" mass="83740">MNPSALKTAARQAAGSRAWLGFLLLGGVLTVVATSLTNRWLSAEVLCWVLGQGASALAVFVGTRRHGLARSRPWRLMRAAVVLAWVATTLGWGIGGVWLGNAELLELYRIGTLSAYVLSLTALISLSLQTDGSRWAGLLDGGIISIGAAMPLWTFLIAPAIARSGHLSATLVFALVPPVIDLFAFGVIARLTLDSNRAPWLGLMSFSYLALFVADGAYLLDRVAGRPADALTTAGWLGWFVLLGTAVLHPSLAGAGSLRPAAAPGRTRIRIFLAVALLSPAASIVGGSRPGAGPASDPVVTTGFAPADLVVTVLTLALAVLLVLRLSAVAGIAETQAVDLRQALRRQEVLQRSLTHRASHDPLTGLGNRALLIQALQSSLTTPAASASALLLLDLDGFKDVNDTYGHPVGDELLTIVSRRLRALTHRGQTLARLGGDEFALLLPGTDQQQALAVAERILAAVRAPYHIDGRELYMTTSIGVLAETATTATDALRDADLALYAAKAAGKNQVAVFDYTLRAARLHHAEIAAGLRQALAAEELTLAYQPVVNLTTGAVYAVEALLRWTPSGGRRVPPDVFIPVAEDTGLIVEIGRWALEQACAQAKQWHRRYGIAVTVNVSGRQLRERSFRDTVLEILTRHALPRNALTLEVTESMLLATSPAETQRIVAVLADLRAHGVRIALDDFGTGYSSLAYLRTLPVDILKIDRSFTTPLTGADHRQARAFTKAIVELAAGLDLATVVEGVESREQAGILQQMGCPLAQGYLFSPPISPAEVDDLLQVSPWQHAV</sequence>
<dbReference type="PROSITE" id="PS50887">
    <property type="entry name" value="GGDEF"/>
    <property type="match status" value="1"/>
</dbReference>
<name>A0A8J3WVW4_9ACTN</name>